<accession>A0A291QQ37</accession>
<dbReference type="Proteomes" id="UP000220133">
    <property type="component" value="Chromosome"/>
</dbReference>
<reference evidence="8 9" key="1">
    <citation type="submission" date="2017-10" db="EMBL/GenBank/DDBJ databases">
        <title>Paenichitinophaga pekingensis gen. nov., sp. nov., isolated from activated sludge.</title>
        <authorList>
            <person name="Jin D."/>
            <person name="Kong X."/>
            <person name="Deng Y."/>
            <person name="Bai Z."/>
        </authorList>
    </citation>
    <scope>NUCLEOTIDE SEQUENCE [LARGE SCALE GENOMIC DNA]</scope>
    <source>
        <strain evidence="8 9">13</strain>
    </source>
</reference>
<dbReference type="Pfam" id="PF14322">
    <property type="entry name" value="SusD-like_3"/>
    <property type="match status" value="1"/>
</dbReference>
<organism evidence="8 9">
    <name type="scientific">Chitinophaga caeni</name>
    <dbReference type="NCBI Taxonomy" id="2029983"/>
    <lineage>
        <taxon>Bacteria</taxon>
        <taxon>Pseudomonadati</taxon>
        <taxon>Bacteroidota</taxon>
        <taxon>Chitinophagia</taxon>
        <taxon>Chitinophagales</taxon>
        <taxon>Chitinophagaceae</taxon>
        <taxon>Chitinophaga</taxon>
    </lineage>
</organism>
<comment type="subcellular location">
    <subcellularLocation>
        <location evidence="1">Cell outer membrane</location>
    </subcellularLocation>
</comment>
<dbReference type="Gene3D" id="1.25.40.390">
    <property type="match status" value="1"/>
</dbReference>
<dbReference type="OrthoDB" id="653598at2"/>
<evidence type="ECO:0000256" key="4">
    <source>
        <dbReference type="ARBA" id="ARBA00023136"/>
    </source>
</evidence>
<feature type="domain" description="SusD-like N-terminal" evidence="7">
    <location>
        <begin position="21"/>
        <end position="226"/>
    </location>
</feature>
<dbReference type="InterPro" id="IPR033985">
    <property type="entry name" value="SusD-like_N"/>
</dbReference>
<keyword evidence="4" id="KW-0472">Membrane</keyword>
<evidence type="ECO:0000256" key="1">
    <source>
        <dbReference type="ARBA" id="ARBA00004442"/>
    </source>
</evidence>
<evidence type="ECO:0000313" key="9">
    <source>
        <dbReference type="Proteomes" id="UP000220133"/>
    </source>
</evidence>
<evidence type="ECO:0000313" key="8">
    <source>
        <dbReference type="EMBL" id="ATL46035.1"/>
    </source>
</evidence>
<evidence type="ECO:0000256" key="2">
    <source>
        <dbReference type="ARBA" id="ARBA00006275"/>
    </source>
</evidence>
<dbReference type="AlphaFoldDB" id="A0A291QQ37"/>
<dbReference type="Pfam" id="PF07980">
    <property type="entry name" value="SusD_RagB"/>
    <property type="match status" value="1"/>
</dbReference>
<keyword evidence="3" id="KW-0732">Signal</keyword>
<dbReference type="InterPro" id="IPR011990">
    <property type="entry name" value="TPR-like_helical_dom_sf"/>
</dbReference>
<keyword evidence="5" id="KW-0998">Cell outer membrane</keyword>
<evidence type="ECO:0000259" key="7">
    <source>
        <dbReference type="Pfam" id="PF14322"/>
    </source>
</evidence>
<proteinExistence type="inferred from homology"/>
<sequence>MKYIYILVTACSVMVCSSCNDWLDIKPDRSLVIPETIDDYYSLLNNGAKLNSSYPCLGLFATTSFYVTEQVFGNGFIDWQKNAYSWTESTPYNNLPDWNTAYSRILLCNLVIEGMNAINPPISNTEYERFRSVIGQAHFFRAINYFALAQIFSNPYNPSSDNQELTIPIKISTNINEVLKNSRVVDLYNFIINDLRIAVDYLPMGSEYFTRPNKLAVWALFSRIYLSMSNYESSKKYSDSLLSNYSHLMNYNNIDNVGTYPFSRIEENSEIIFYNTLYPFSSSRLIIDSNLIKKFDDNDLRKELFFKYNASGQASYIGSYAGSGLQFGGLAVDEIYLNRAESNARIGNLKESIEDINTLLIQRFKTGTYIPVSHSIGKDSIIKLVIEERRKELIFRGVRWYDVRRLTTVGEYNNTEKRVINGEEYLLEPRSFKYTFPIPHSVIEGTKLAQNEGWDK</sequence>
<keyword evidence="9" id="KW-1185">Reference proteome</keyword>
<name>A0A291QQ37_9BACT</name>
<dbReference type="InterPro" id="IPR012944">
    <property type="entry name" value="SusD_RagB_dom"/>
</dbReference>
<gene>
    <name evidence="8" type="ORF">COR50_02025</name>
</gene>
<dbReference type="GO" id="GO:0009279">
    <property type="term" value="C:cell outer membrane"/>
    <property type="evidence" value="ECO:0007669"/>
    <property type="project" value="UniProtKB-SubCell"/>
</dbReference>
<protein>
    <recommendedName>
        <fullName evidence="10">RagB/SusD family nutrient uptake outer membrane protein</fullName>
    </recommendedName>
</protein>
<evidence type="ECO:0000256" key="3">
    <source>
        <dbReference type="ARBA" id="ARBA00022729"/>
    </source>
</evidence>
<feature type="domain" description="RagB/SusD" evidence="6">
    <location>
        <begin position="334"/>
        <end position="454"/>
    </location>
</feature>
<evidence type="ECO:0000256" key="5">
    <source>
        <dbReference type="ARBA" id="ARBA00023237"/>
    </source>
</evidence>
<evidence type="ECO:0008006" key="10">
    <source>
        <dbReference type="Google" id="ProtNLM"/>
    </source>
</evidence>
<dbReference type="KEGG" id="cbae:COR50_02025"/>
<evidence type="ECO:0000259" key="6">
    <source>
        <dbReference type="Pfam" id="PF07980"/>
    </source>
</evidence>
<comment type="similarity">
    <text evidence="2">Belongs to the SusD family.</text>
</comment>
<dbReference type="RefSeq" id="WP_098192425.1">
    <property type="nucleotide sequence ID" value="NZ_CP023777.1"/>
</dbReference>
<dbReference type="EMBL" id="CP023777">
    <property type="protein sequence ID" value="ATL46035.1"/>
    <property type="molecule type" value="Genomic_DNA"/>
</dbReference>
<dbReference type="SUPFAM" id="SSF48452">
    <property type="entry name" value="TPR-like"/>
    <property type="match status" value="1"/>
</dbReference>